<comment type="caution">
    <text evidence="1">The sequence shown here is derived from an EMBL/GenBank/DDBJ whole genome shotgun (WGS) entry which is preliminary data.</text>
</comment>
<gene>
    <name evidence="1" type="ORF">NIES30_16020</name>
</gene>
<dbReference type="RefSeq" id="WP_073609433.1">
    <property type="nucleotide sequence ID" value="NZ_MRCG01000012.1"/>
</dbReference>
<protein>
    <recommendedName>
        <fullName evidence="3">NfeD-like C-terminal domain-containing protein</fullName>
    </recommendedName>
</protein>
<evidence type="ECO:0000313" key="2">
    <source>
        <dbReference type="Proteomes" id="UP000185557"/>
    </source>
</evidence>
<name>A0A1U7J328_9CYAN</name>
<dbReference type="Proteomes" id="UP000185557">
    <property type="component" value="Unassembled WGS sequence"/>
</dbReference>
<organism evidence="1 2">
    <name type="scientific">Phormidium tenue NIES-30</name>
    <dbReference type="NCBI Taxonomy" id="549789"/>
    <lineage>
        <taxon>Bacteria</taxon>
        <taxon>Bacillati</taxon>
        <taxon>Cyanobacteriota</taxon>
        <taxon>Cyanophyceae</taxon>
        <taxon>Oscillatoriophycideae</taxon>
        <taxon>Oscillatoriales</taxon>
        <taxon>Oscillatoriaceae</taxon>
        <taxon>Phormidium</taxon>
    </lineage>
</organism>
<keyword evidence="2" id="KW-1185">Reference proteome</keyword>
<dbReference type="InterPro" id="IPR012340">
    <property type="entry name" value="NA-bd_OB-fold"/>
</dbReference>
<dbReference type="EMBL" id="MRCG01000012">
    <property type="protein sequence ID" value="OKH46602.1"/>
    <property type="molecule type" value="Genomic_DNA"/>
</dbReference>
<evidence type="ECO:0008006" key="3">
    <source>
        <dbReference type="Google" id="ProtNLM"/>
    </source>
</evidence>
<dbReference type="Gene3D" id="2.40.50.140">
    <property type="entry name" value="Nucleic acid-binding proteins"/>
    <property type="match status" value="1"/>
</dbReference>
<accession>A0A1U7J328</accession>
<evidence type="ECO:0000313" key="1">
    <source>
        <dbReference type="EMBL" id="OKH46602.1"/>
    </source>
</evidence>
<dbReference type="AlphaFoldDB" id="A0A1U7J328"/>
<proteinExistence type="predicted"/>
<sequence length="79" mass="8707">MNLTHTLELFETPKTARVERPITAQLEGRVYYEGTYWPARVYEGVVDAGIALAPSSWVTVVGRYGLTLLIVPPLGPAYA</sequence>
<dbReference type="OrthoDB" id="467758at2"/>
<reference evidence="1 2" key="1">
    <citation type="submission" date="2016-11" db="EMBL/GenBank/DDBJ databases">
        <title>Draft Genome Sequences of Nine Cyanobacterial Strains from Diverse Habitats.</title>
        <authorList>
            <person name="Zhu T."/>
            <person name="Hou S."/>
            <person name="Lu X."/>
            <person name="Hess W.R."/>
        </authorList>
    </citation>
    <scope>NUCLEOTIDE SEQUENCE [LARGE SCALE GENOMIC DNA]</scope>
    <source>
        <strain evidence="1 2">NIES-30</strain>
    </source>
</reference>